<dbReference type="Proteomes" id="UP000299084">
    <property type="component" value="Unassembled WGS sequence"/>
</dbReference>
<dbReference type="SMART" id="SM00219">
    <property type="entry name" value="TyrKc"/>
    <property type="match status" value="1"/>
</dbReference>
<sequence>MLSRPKPGESEVDLLRFQSQFLATGAAPAVQLVKKGSRRGGDANLDQPLLQKHRDVVMLDNLPDLPPALVPAPPKRARPSPGHLLPEHEDPEERLNRHDQHITAVLTKIIERDTSSVAVNLPVPSGVAFPPVFHCSQGRQGKPAISGKRSIFAQEIAARREAEAKVPPVREVASTLDPPEGAVTCAAITPRKQGNQLPPGSSSFQGPHLVTGKGLRTQEAEQEAQTIHEENIARLQAMAPKEILQEQQRLLAQLGTDPSLVAFLRSHNRTREQAGEKATEEQRPGGPPEVAGKEPITPPSASEPRQEEALEPEAPALALPVTPHKEWLHMDTVELEKLHWTQDLPPLRRQQTQERMQARFSLQGELLAPDVDLPTHLGLHHHGEEAERAGYSLQELFHLTRSQVSQQRALALHVLAQVICRAQAGEFGDRLVGSVLHLLLDAGFLFLLRFSLDDRVDGVIAAAIRALRALLVAPGDEELLDSTFSWYHGALVFPLMPSQEDREDEVEDEEPPAEKAKRKSPEEGNRPPSDLARHDVIKGLLATNLLPRLRYVLEVTCPGPSVVLDILAVLIRLARHSLESATRVLECPRLIETVVREFLPTSWSPLGVGPTPSLHQVPCAPAMKLLRVLASAGRNIAARLLSSFDLRSRLCRFIAEAPQELALPPEEAEMLSTEAFRLWAVAASYGQGGDLYRELYPVLMQALQAVPKELSTHPPQPLALQRIASLLTLLTQLTLAASSTALEPSSDSAEASLSATTSLITWTQVSGLQPLVEPCLRQTLKLLPKPEMWSALGPVPTACLLFLDAYYQAWSQQPGLCPGDWLQDMERLSEELLLPLLSSLSQPALGSLWDSLGGCSPLCNLQSSAPAPEALPSLVSLGCTGGRPPLSLAGSASPFPFLTALLSLFNTMSRFHKGLCGQLAAILAAPGLRSYFLQCVAPVAAPHLTPFSAWALRHECHLQYLALSLAQKAATLQPVSATDAALHHSMALALLSRLLPGSEHLAHELLLSCVFRLEFLPERASGGLEAADFSDRLSLGSGKDLGCGRGALLAQACQDLPSIRSCYLTHCSLARASLLASQALHRGELRRVPALLLPVPKEPLLPTDWPFLPLIHLYHRASDTPSGLPPADTVGTAMRALQWVLVLESWRPQALWTVPPAARLARLMCVFLVDSELFRETPIQRLVAALLARLCQPEVLPNLKLDCPLPGLTSFPDLYANFLEHFEAVSFGDHLFGALVLLPLQRRFSVTLRLALFGEHVGALRALALPLTQLPVSLDCYTGPPEDNLALLQLYFRALVTGALRPRWCPVLYAVAVAHVNSFIFSQDPKSSDEVKAARKSMLQKTWLLPDEGLRQHLLHYKLPDATLPEGFEQYPQLPPLRQQYVQKLISGVLQNGVSETYVICCVELLIIIVFTAMDSSSGFDYPFFQQNLGNGSNSLYQISHTQEPVPAKLSYGAAGGKGAKNHLSRAHGVFVSAVLPLGGWEPLYIFVGQQREEPARTLGHRAFGEVYEGLVISLSGDPIPLQVAIKCGHSGALPSSSLDLPGLCSQQDQNRLDSLMQTLIISLWSPEHGVSLLVLGYLHHRLSRFSHQNTVHCMGLSLQATPHLILLKLMAGGDRKSFLRHSQPHLGQLSLLAIQDLLQLVQDIAQSCHFLEESHFIHRLEVILAGYYHKGYQVLLPVKWMPPEALLEGILTSYL</sequence>
<evidence type="ECO:0000313" key="10">
    <source>
        <dbReference type="Proteomes" id="UP000299084"/>
    </source>
</evidence>
<dbReference type="EMBL" id="JWIN03000006">
    <property type="protein sequence ID" value="KAB1278323.1"/>
    <property type="molecule type" value="Genomic_DNA"/>
</dbReference>
<protein>
    <submittedName>
        <fullName evidence="9">RNA polymerase II-associated protein 1</fullName>
    </submittedName>
</protein>
<dbReference type="SUPFAM" id="SSF56112">
    <property type="entry name" value="Protein kinase-like (PK-like)"/>
    <property type="match status" value="1"/>
</dbReference>
<dbReference type="GO" id="GO:0006366">
    <property type="term" value="P:transcription by RNA polymerase II"/>
    <property type="evidence" value="ECO:0007669"/>
    <property type="project" value="InterPro"/>
</dbReference>
<comment type="caution">
    <text evidence="9">The sequence shown here is derived from an EMBL/GenBank/DDBJ whole genome shotgun (WGS) entry which is preliminary data.</text>
</comment>
<dbReference type="PANTHER" id="PTHR21483:SF18">
    <property type="entry name" value="RNA POLYMERASE II-ASSOCIATED PROTEIN 1"/>
    <property type="match status" value="1"/>
</dbReference>
<keyword evidence="10" id="KW-1185">Reference proteome</keyword>
<comment type="similarity">
    <text evidence="2">Belongs to the RPAP1 family.</text>
</comment>
<feature type="compositionally biased region" description="Basic and acidic residues" evidence="7">
    <location>
        <begin position="512"/>
        <end position="531"/>
    </location>
</feature>
<keyword evidence="3" id="KW-0547">Nucleotide-binding</keyword>
<feature type="domain" description="Tyrosine-protein kinase catalytic" evidence="8">
    <location>
        <begin position="1493"/>
        <end position="1696"/>
    </location>
</feature>
<dbReference type="InterPro" id="IPR001245">
    <property type="entry name" value="Ser-Thr/Tyr_kinase_cat_dom"/>
</dbReference>
<feature type="compositionally biased region" description="Acidic residues" evidence="7">
    <location>
        <begin position="501"/>
        <end position="511"/>
    </location>
</feature>
<dbReference type="Pfam" id="PF25766">
    <property type="entry name" value="TPR_RPAP1"/>
    <property type="match status" value="1"/>
</dbReference>
<evidence type="ECO:0000256" key="3">
    <source>
        <dbReference type="ARBA" id="ARBA00022741"/>
    </source>
</evidence>
<feature type="region of interest" description="Disordered" evidence="7">
    <location>
        <begin position="270"/>
        <end position="311"/>
    </location>
</feature>
<dbReference type="Gene3D" id="1.10.510.10">
    <property type="entry name" value="Transferase(Phosphotransferase) domain 1"/>
    <property type="match status" value="1"/>
</dbReference>
<dbReference type="InterPro" id="IPR016024">
    <property type="entry name" value="ARM-type_fold"/>
</dbReference>
<feature type="region of interest" description="Disordered" evidence="7">
    <location>
        <begin position="66"/>
        <end position="96"/>
    </location>
</feature>
<dbReference type="InterPro" id="IPR013929">
    <property type="entry name" value="RPAP1_C"/>
</dbReference>
<dbReference type="GO" id="GO:0005524">
    <property type="term" value="F:ATP binding"/>
    <property type="evidence" value="ECO:0007669"/>
    <property type="project" value="UniProtKB-KW"/>
</dbReference>
<dbReference type="GO" id="GO:0004713">
    <property type="term" value="F:protein tyrosine kinase activity"/>
    <property type="evidence" value="ECO:0007669"/>
    <property type="project" value="InterPro"/>
</dbReference>
<dbReference type="InterPro" id="IPR011009">
    <property type="entry name" value="Kinase-like_dom_sf"/>
</dbReference>
<evidence type="ECO:0000256" key="1">
    <source>
        <dbReference type="ARBA" id="ARBA00004123"/>
    </source>
</evidence>
<evidence type="ECO:0000256" key="5">
    <source>
        <dbReference type="ARBA" id="ARBA00023163"/>
    </source>
</evidence>
<feature type="compositionally biased region" description="Basic and acidic residues" evidence="7">
    <location>
        <begin position="85"/>
        <end position="96"/>
    </location>
</feature>
<evidence type="ECO:0000256" key="7">
    <source>
        <dbReference type="SAM" id="MobiDB-lite"/>
    </source>
</evidence>
<dbReference type="SUPFAM" id="SSF48371">
    <property type="entry name" value="ARM repeat"/>
    <property type="match status" value="1"/>
</dbReference>
<reference evidence="9 10" key="1">
    <citation type="journal article" date="2019" name="Mol. Ecol. Resour.">
        <title>Improving Illumina assemblies with Hi-C and long reads: an example with the North African dromedary.</title>
        <authorList>
            <person name="Elbers J.P."/>
            <person name="Rogers M.F."/>
            <person name="Perelman P.L."/>
            <person name="Proskuryakova A.A."/>
            <person name="Serdyukova N.A."/>
            <person name="Johnson W.E."/>
            <person name="Horin P."/>
            <person name="Corander J."/>
            <person name="Murphy D."/>
            <person name="Burger P.A."/>
        </authorList>
    </citation>
    <scope>NUCLEOTIDE SEQUENCE [LARGE SCALE GENOMIC DNA]</scope>
    <source>
        <strain evidence="9">Drom800</strain>
        <tissue evidence="9">Blood</tissue>
    </source>
</reference>
<dbReference type="Gene3D" id="3.30.200.20">
    <property type="entry name" value="Phosphorylase Kinase, domain 1"/>
    <property type="match status" value="1"/>
</dbReference>
<dbReference type="InterPro" id="IPR057989">
    <property type="entry name" value="TPR_RPAP1/MINIYO-like"/>
</dbReference>
<proteinExistence type="inferred from homology"/>
<feature type="region of interest" description="Disordered" evidence="7">
    <location>
        <begin position="499"/>
        <end position="531"/>
    </location>
</feature>
<dbReference type="Pfam" id="PF07714">
    <property type="entry name" value="PK_Tyr_Ser-Thr"/>
    <property type="match status" value="1"/>
</dbReference>
<dbReference type="InterPro" id="IPR020635">
    <property type="entry name" value="Tyr_kinase_cat_dom"/>
</dbReference>
<feature type="compositionally biased region" description="Basic and acidic residues" evidence="7">
    <location>
        <begin position="270"/>
        <end position="283"/>
    </location>
</feature>
<organism evidence="9 10">
    <name type="scientific">Camelus dromedarius</name>
    <name type="common">Dromedary</name>
    <name type="synonym">Arabian camel</name>
    <dbReference type="NCBI Taxonomy" id="9838"/>
    <lineage>
        <taxon>Eukaryota</taxon>
        <taxon>Metazoa</taxon>
        <taxon>Chordata</taxon>
        <taxon>Craniata</taxon>
        <taxon>Vertebrata</taxon>
        <taxon>Euteleostomi</taxon>
        <taxon>Mammalia</taxon>
        <taxon>Eutheria</taxon>
        <taxon>Laurasiatheria</taxon>
        <taxon>Artiodactyla</taxon>
        <taxon>Tylopoda</taxon>
        <taxon>Camelidae</taxon>
        <taxon>Camelus</taxon>
    </lineage>
</organism>
<accession>A0A5N4E4E5</accession>
<evidence type="ECO:0000256" key="4">
    <source>
        <dbReference type="ARBA" id="ARBA00022840"/>
    </source>
</evidence>
<comment type="subcellular location">
    <subcellularLocation>
        <location evidence="1">Nucleus</location>
    </subcellularLocation>
</comment>
<evidence type="ECO:0000256" key="6">
    <source>
        <dbReference type="ARBA" id="ARBA00023242"/>
    </source>
</evidence>
<evidence type="ECO:0000256" key="2">
    <source>
        <dbReference type="ARBA" id="ARBA00009953"/>
    </source>
</evidence>
<evidence type="ECO:0000259" key="8">
    <source>
        <dbReference type="SMART" id="SM00219"/>
    </source>
</evidence>
<keyword evidence="5" id="KW-0804">Transcription</keyword>
<dbReference type="Pfam" id="PF08621">
    <property type="entry name" value="RPAP1_N"/>
    <property type="match status" value="1"/>
</dbReference>
<keyword evidence="4" id="KW-0067">ATP-binding</keyword>
<dbReference type="PANTHER" id="PTHR21483">
    <property type="entry name" value="RNA POLYMERASE II-ASSOCIATED PROTEIN 1"/>
    <property type="match status" value="1"/>
</dbReference>
<evidence type="ECO:0000313" key="9">
    <source>
        <dbReference type="EMBL" id="KAB1278323.1"/>
    </source>
</evidence>
<keyword evidence="6" id="KW-0539">Nucleus</keyword>
<dbReference type="InterPro" id="IPR013930">
    <property type="entry name" value="RPAP1_N"/>
</dbReference>
<dbReference type="STRING" id="9838.ENSCDRP00005029199"/>
<dbReference type="Pfam" id="PF08620">
    <property type="entry name" value="RPAP1_C"/>
    <property type="match status" value="1"/>
</dbReference>
<name>A0A5N4E4E5_CAMDR</name>
<dbReference type="InterPro" id="IPR039913">
    <property type="entry name" value="RPAP1/Rba50"/>
</dbReference>
<gene>
    <name evidence="9" type="ORF">Cadr_000005479</name>
</gene>